<dbReference type="Proteomes" id="UP000016511">
    <property type="component" value="Unassembled WGS sequence"/>
</dbReference>
<gene>
    <name evidence="2" type="ORF">HMPREF0083_04700</name>
</gene>
<organism evidence="2 3">
    <name type="scientific">Aneurinibacillus aneurinilyticus ATCC 12856</name>
    <dbReference type="NCBI Taxonomy" id="649747"/>
    <lineage>
        <taxon>Bacteria</taxon>
        <taxon>Bacillati</taxon>
        <taxon>Bacillota</taxon>
        <taxon>Bacilli</taxon>
        <taxon>Bacillales</taxon>
        <taxon>Paenibacillaceae</taxon>
        <taxon>Aneurinibacillus group</taxon>
        <taxon>Aneurinibacillus</taxon>
    </lineage>
</organism>
<dbReference type="PATRIC" id="fig|649747.3.peg.4230"/>
<comment type="caution">
    <text evidence="2">The sequence shown here is derived from an EMBL/GenBank/DDBJ whole genome shotgun (WGS) entry which is preliminary data.</text>
</comment>
<dbReference type="EMBL" id="AWSJ01000287">
    <property type="protein sequence ID" value="ERI07229.1"/>
    <property type="molecule type" value="Genomic_DNA"/>
</dbReference>
<protein>
    <submittedName>
        <fullName evidence="2">Uncharacterized protein</fullName>
    </submittedName>
</protein>
<evidence type="ECO:0000313" key="3">
    <source>
        <dbReference type="Proteomes" id="UP000016511"/>
    </source>
</evidence>
<proteinExistence type="predicted"/>
<dbReference type="HOGENOM" id="CLU_1955044_0_0_9"/>
<dbReference type="STRING" id="649747.HMPREF0083_04700"/>
<keyword evidence="3" id="KW-1185">Reference proteome</keyword>
<dbReference type="RefSeq" id="WP_021624116.1">
    <property type="nucleotide sequence ID" value="NZ_KE952892.1"/>
</dbReference>
<sequence length="128" mass="14649">MEVVILAAKGLFYLVLGFLLISLLELRRRYKENGRIDKPIMIATLIFSLFFAVVAYISSMSLSLKITVMGAKLLFYPALIVLCVKLFELGYSYKKRRKINAGEAVFVFVLLIFFCRVTYLSNIFLDIS</sequence>
<keyword evidence="1" id="KW-1133">Transmembrane helix</keyword>
<dbReference type="AlphaFoldDB" id="U1WFA0"/>
<feature type="transmembrane region" description="Helical" evidence="1">
    <location>
        <begin position="39"/>
        <end position="62"/>
    </location>
</feature>
<keyword evidence="1" id="KW-0812">Transmembrane</keyword>
<evidence type="ECO:0000256" key="1">
    <source>
        <dbReference type="SAM" id="Phobius"/>
    </source>
</evidence>
<feature type="transmembrane region" description="Helical" evidence="1">
    <location>
        <begin position="74"/>
        <end position="93"/>
    </location>
</feature>
<keyword evidence="1" id="KW-0472">Membrane</keyword>
<feature type="transmembrane region" description="Helical" evidence="1">
    <location>
        <begin position="105"/>
        <end position="125"/>
    </location>
</feature>
<reference evidence="2 3" key="1">
    <citation type="submission" date="2013-08" db="EMBL/GenBank/DDBJ databases">
        <authorList>
            <person name="Weinstock G."/>
            <person name="Sodergren E."/>
            <person name="Wylie T."/>
            <person name="Fulton L."/>
            <person name="Fulton R."/>
            <person name="Fronick C."/>
            <person name="O'Laughlin M."/>
            <person name="Godfrey J."/>
            <person name="Miner T."/>
            <person name="Herter B."/>
            <person name="Appelbaum E."/>
            <person name="Cordes M."/>
            <person name="Lek S."/>
            <person name="Wollam A."/>
            <person name="Pepin K.H."/>
            <person name="Palsikar V.B."/>
            <person name="Mitreva M."/>
            <person name="Wilson R.K."/>
        </authorList>
    </citation>
    <scope>NUCLEOTIDE SEQUENCE [LARGE SCALE GENOMIC DNA]</scope>
    <source>
        <strain evidence="2 3">ATCC 12856</strain>
    </source>
</reference>
<evidence type="ECO:0000313" key="2">
    <source>
        <dbReference type="EMBL" id="ERI07229.1"/>
    </source>
</evidence>
<name>U1WFA0_ANEAE</name>
<dbReference type="GeneID" id="92841201"/>
<feature type="transmembrane region" description="Helical" evidence="1">
    <location>
        <begin position="6"/>
        <end position="27"/>
    </location>
</feature>
<accession>U1WFA0</accession>